<reference evidence="2 3" key="1">
    <citation type="journal article" date="2023" name="Nat. Commun.">
        <title>Origin of minicircular mitochondrial genomes in red algae.</title>
        <authorList>
            <person name="Lee Y."/>
            <person name="Cho C.H."/>
            <person name="Lee Y.M."/>
            <person name="Park S.I."/>
            <person name="Yang J.H."/>
            <person name="West J.A."/>
            <person name="Bhattacharya D."/>
            <person name="Yoon H.S."/>
        </authorList>
    </citation>
    <scope>NUCLEOTIDE SEQUENCE [LARGE SCALE GENOMIC DNA]</scope>
    <source>
        <strain evidence="2 3">CCMP1338</strain>
        <tissue evidence="2">Whole cell</tissue>
    </source>
</reference>
<organism evidence="2 3">
    <name type="scientific">Rhodosorus marinus</name>
    <dbReference type="NCBI Taxonomy" id="101924"/>
    <lineage>
        <taxon>Eukaryota</taxon>
        <taxon>Rhodophyta</taxon>
        <taxon>Stylonematophyceae</taxon>
        <taxon>Stylonematales</taxon>
        <taxon>Stylonemataceae</taxon>
        <taxon>Rhodosorus</taxon>
    </lineage>
</organism>
<gene>
    <name evidence="2" type="ORF">NDN08_007700</name>
</gene>
<feature type="transmembrane region" description="Helical" evidence="1">
    <location>
        <begin position="6"/>
        <end position="28"/>
    </location>
</feature>
<keyword evidence="1" id="KW-0472">Membrane</keyword>
<keyword evidence="3" id="KW-1185">Reference proteome</keyword>
<accession>A0AAV8UYB5</accession>
<protein>
    <submittedName>
        <fullName evidence="2">Uncharacterized protein</fullName>
    </submittedName>
</protein>
<evidence type="ECO:0000256" key="1">
    <source>
        <dbReference type="SAM" id="Phobius"/>
    </source>
</evidence>
<name>A0AAV8UYB5_9RHOD</name>
<dbReference type="AlphaFoldDB" id="A0AAV8UYB5"/>
<keyword evidence="1" id="KW-1133">Transmembrane helix</keyword>
<dbReference type="EMBL" id="JAMWBK010000002">
    <property type="protein sequence ID" value="KAJ8907590.1"/>
    <property type="molecule type" value="Genomic_DNA"/>
</dbReference>
<keyword evidence="1" id="KW-0812">Transmembrane</keyword>
<dbReference type="Proteomes" id="UP001157974">
    <property type="component" value="Unassembled WGS sequence"/>
</dbReference>
<evidence type="ECO:0000313" key="3">
    <source>
        <dbReference type="Proteomes" id="UP001157974"/>
    </source>
</evidence>
<evidence type="ECO:0000313" key="2">
    <source>
        <dbReference type="EMBL" id="KAJ8907590.1"/>
    </source>
</evidence>
<comment type="caution">
    <text evidence="2">The sequence shown here is derived from an EMBL/GenBank/DDBJ whole genome shotgun (WGS) entry which is preliminary data.</text>
</comment>
<proteinExistence type="predicted"/>
<sequence length="83" mass="9331">MLLAGALVPVVAVFVPSLALSVAILALLKASRRRPVIRRFISDRQMQLEEERGNIGRWKKVESEFAGKRKLRMGNPTGKLLYL</sequence>